<feature type="transmembrane region" description="Helical" evidence="1">
    <location>
        <begin position="62"/>
        <end position="81"/>
    </location>
</feature>
<feature type="transmembrane region" description="Helical" evidence="1">
    <location>
        <begin position="141"/>
        <end position="170"/>
    </location>
</feature>
<dbReference type="Pfam" id="PF11139">
    <property type="entry name" value="SfLAP"/>
    <property type="match status" value="1"/>
</dbReference>
<feature type="transmembrane region" description="Helical" evidence="1">
    <location>
        <begin position="191"/>
        <end position="210"/>
    </location>
</feature>
<evidence type="ECO:0000313" key="3">
    <source>
        <dbReference type="Proteomes" id="UP001235064"/>
    </source>
</evidence>
<reference evidence="2 3" key="1">
    <citation type="submission" date="2023-06" db="EMBL/GenBank/DDBJ databases">
        <title>Microbacterium sp. nov., isolated from a waste landfill.</title>
        <authorList>
            <person name="Wen W."/>
        </authorList>
    </citation>
    <scope>NUCLEOTIDE SEQUENCE [LARGE SCALE GENOMIC DNA]</scope>
    <source>
        <strain evidence="2 3">ASV49</strain>
    </source>
</reference>
<keyword evidence="3" id="KW-1185">Reference proteome</keyword>
<dbReference type="Proteomes" id="UP001235064">
    <property type="component" value="Unassembled WGS sequence"/>
</dbReference>
<feature type="transmembrane region" description="Helical" evidence="1">
    <location>
        <begin position="32"/>
        <end position="56"/>
    </location>
</feature>
<feature type="transmembrane region" description="Helical" evidence="1">
    <location>
        <begin position="6"/>
        <end position="25"/>
    </location>
</feature>
<dbReference type="EMBL" id="JASXSZ010000006">
    <property type="protein sequence ID" value="MDL9980994.1"/>
    <property type="molecule type" value="Genomic_DNA"/>
</dbReference>
<gene>
    <name evidence="2" type="ORF">QSV35_16780</name>
</gene>
<comment type="caution">
    <text evidence="2">The sequence shown here is derived from an EMBL/GenBank/DDBJ whole genome shotgun (WGS) entry which is preliminary data.</text>
</comment>
<dbReference type="InterPro" id="IPR021315">
    <property type="entry name" value="Gap/Sap"/>
</dbReference>
<dbReference type="RefSeq" id="WP_286289976.1">
    <property type="nucleotide sequence ID" value="NZ_JASXSZ010000006.1"/>
</dbReference>
<keyword evidence="1" id="KW-0472">Membrane</keyword>
<name>A0ABT7N2R2_9MICO</name>
<proteinExistence type="predicted"/>
<evidence type="ECO:0000313" key="2">
    <source>
        <dbReference type="EMBL" id="MDL9980994.1"/>
    </source>
</evidence>
<keyword evidence="1" id="KW-1133">Transmembrane helix</keyword>
<keyword evidence="1" id="KW-0812">Transmembrane</keyword>
<organism evidence="2 3">
    <name type="scientific">Microbacterium candidum</name>
    <dbReference type="NCBI Taxonomy" id="3041922"/>
    <lineage>
        <taxon>Bacteria</taxon>
        <taxon>Bacillati</taxon>
        <taxon>Actinomycetota</taxon>
        <taxon>Actinomycetes</taxon>
        <taxon>Micrococcales</taxon>
        <taxon>Microbacteriaceae</taxon>
        <taxon>Microbacterium</taxon>
    </lineage>
</organism>
<evidence type="ECO:0000256" key="1">
    <source>
        <dbReference type="SAM" id="Phobius"/>
    </source>
</evidence>
<protein>
    <submittedName>
        <fullName evidence="2">GAP family protein</fullName>
    </submittedName>
</protein>
<accession>A0ABT7N2R2</accession>
<sequence length="213" mass="22029">MAVGIAISPIPIIATILLLLSPRAGRTSTAFLLGWILGITISVVVFTLLGAVIPVADPSASQPIAGTIRIVLGVVLLLLAVRQWRSRPKGDEPATLPAWLSAIDSLTVGRAIVLAFLFVAINPKNIVLASGAGITIGAAELTIAATVIAIVVFVIISAASVAIPVIGYFVARDAMSGPLDSLREWLVRNNATIMAVLLLVIGVVLIGEGLQSF</sequence>